<dbReference type="InterPro" id="IPR036680">
    <property type="entry name" value="SPOR-like_sf"/>
</dbReference>
<dbReference type="Gene3D" id="3.30.70.1070">
    <property type="entry name" value="Sporulation related repeat"/>
    <property type="match status" value="1"/>
</dbReference>
<dbReference type="GO" id="GO:0042834">
    <property type="term" value="F:peptidoglycan binding"/>
    <property type="evidence" value="ECO:0007669"/>
    <property type="project" value="InterPro"/>
</dbReference>
<dbReference type="OrthoDB" id="8558195at2"/>
<evidence type="ECO:0000259" key="2">
    <source>
        <dbReference type="PROSITE" id="PS51724"/>
    </source>
</evidence>
<dbReference type="RefSeq" id="WP_076755378.1">
    <property type="nucleotide sequence ID" value="NZ_CP023018.1"/>
</dbReference>
<keyword evidence="4" id="KW-1185">Reference proteome</keyword>
<organism evidence="3 4">
    <name type="scientific">Ectothiorhodosinus mongolicus</name>
    <dbReference type="NCBI Taxonomy" id="233100"/>
    <lineage>
        <taxon>Bacteria</taxon>
        <taxon>Pseudomonadati</taxon>
        <taxon>Pseudomonadota</taxon>
        <taxon>Gammaproteobacteria</taxon>
        <taxon>Chromatiales</taxon>
        <taxon>Ectothiorhodospiraceae</taxon>
        <taxon>Ectothiorhodosinus</taxon>
    </lineage>
</organism>
<name>A0A1R3VV90_9GAMM</name>
<dbReference type="SUPFAM" id="SSF110997">
    <property type="entry name" value="Sporulation related repeat"/>
    <property type="match status" value="1"/>
</dbReference>
<feature type="domain" description="SPOR" evidence="2">
    <location>
        <begin position="102"/>
        <end position="181"/>
    </location>
</feature>
<feature type="transmembrane region" description="Helical" evidence="1">
    <location>
        <begin position="21"/>
        <end position="41"/>
    </location>
</feature>
<dbReference type="InterPro" id="IPR007730">
    <property type="entry name" value="SPOR-like_dom"/>
</dbReference>
<dbReference type="InterPro" id="IPR052521">
    <property type="entry name" value="Cell_div_SPOR-domain"/>
</dbReference>
<evidence type="ECO:0000313" key="3">
    <source>
        <dbReference type="EMBL" id="SIT68845.1"/>
    </source>
</evidence>
<accession>A0A1R3VV90</accession>
<keyword evidence="1" id="KW-1133">Transmembrane helix</keyword>
<proteinExistence type="predicted"/>
<dbReference type="PANTHER" id="PTHR38687:SF1">
    <property type="entry name" value="CELL DIVISION PROTEIN DEDD"/>
    <property type="match status" value="1"/>
</dbReference>
<dbReference type="GO" id="GO:0030428">
    <property type="term" value="C:cell septum"/>
    <property type="evidence" value="ECO:0007669"/>
    <property type="project" value="TreeGrafter"/>
</dbReference>
<dbReference type="Proteomes" id="UP000223759">
    <property type="component" value="Unassembled WGS sequence"/>
</dbReference>
<dbReference type="Pfam" id="PF05036">
    <property type="entry name" value="SPOR"/>
    <property type="match status" value="1"/>
</dbReference>
<protein>
    <submittedName>
        <fullName evidence="3">Sporulation related domain-containing protein</fullName>
    </submittedName>
</protein>
<gene>
    <name evidence="3" type="ORF">SAMN05216526_0947</name>
</gene>
<dbReference type="PROSITE" id="PS51724">
    <property type="entry name" value="SPOR"/>
    <property type="match status" value="1"/>
</dbReference>
<dbReference type="GO" id="GO:0032506">
    <property type="term" value="P:cytokinetic process"/>
    <property type="evidence" value="ECO:0007669"/>
    <property type="project" value="TreeGrafter"/>
</dbReference>
<keyword evidence="1" id="KW-0472">Membrane</keyword>
<dbReference type="AlphaFoldDB" id="A0A1R3VV90"/>
<dbReference type="STRING" id="233100.SAMN05216526_0947"/>
<dbReference type="PANTHER" id="PTHR38687">
    <property type="entry name" value="CELL DIVISION PROTEIN DEDD-RELATED"/>
    <property type="match status" value="1"/>
</dbReference>
<reference evidence="3 4" key="1">
    <citation type="submission" date="2017-01" db="EMBL/GenBank/DDBJ databases">
        <authorList>
            <person name="Mah S.A."/>
            <person name="Swanson W.J."/>
            <person name="Moy G.W."/>
            <person name="Vacquier V.D."/>
        </authorList>
    </citation>
    <scope>NUCLEOTIDE SEQUENCE [LARGE SCALE GENOMIC DNA]</scope>
    <source>
        <strain evidence="3 4">M9</strain>
    </source>
</reference>
<evidence type="ECO:0000313" key="4">
    <source>
        <dbReference type="Proteomes" id="UP000223759"/>
    </source>
</evidence>
<dbReference type="EMBL" id="FTPK01000002">
    <property type="protein sequence ID" value="SIT68845.1"/>
    <property type="molecule type" value="Genomic_DNA"/>
</dbReference>
<dbReference type="GO" id="GO:0032153">
    <property type="term" value="C:cell division site"/>
    <property type="evidence" value="ECO:0007669"/>
    <property type="project" value="TreeGrafter"/>
</dbReference>
<evidence type="ECO:0000256" key="1">
    <source>
        <dbReference type="SAM" id="Phobius"/>
    </source>
</evidence>
<keyword evidence="1" id="KW-0812">Transmembrane</keyword>
<sequence length="184" mass="20187">MSPPRQASRRRQSQPSQPLPGWLWGLGGLLCGVLITAWMFVDSQGGAELTGAQDAAELAPAEGAVRPRFEFYTLLPELEVVVPEVPTRPRAANEPPAPPAAVERPGTYILQAGSFRSTEEADRMRASLALLGVQSNVQAVTVDTDTWHRVRIGPFTDLGELNQMRDRLHRHDIQTLMVRLATDA</sequence>